<dbReference type="AlphaFoldDB" id="A0A9K3IY87"/>
<gene>
    <name evidence="1" type="ORF">HanXRQr2_Chr05g0206161</name>
</gene>
<reference evidence="1" key="2">
    <citation type="submission" date="2020-06" db="EMBL/GenBank/DDBJ databases">
        <title>Helianthus annuus Genome sequencing and assembly Release 2.</title>
        <authorList>
            <person name="Gouzy J."/>
            <person name="Langlade N."/>
            <person name="Munos S."/>
        </authorList>
    </citation>
    <scope>NUCLEOTIDE SEQUENCE</scope>
    <source>
        <tissue evidence="1">Leaves</tissue>
    </source>
</reference>
<keyword evidence="2" id="KW-1185">Reference proteome</keyword>
<dbReference type="Proteomes" id="UP000215914">
    <property type="component" value="Unassembled WGS sequence"/>
</dbReference>
<evidence type="ECO:0000313" key="1">
    <source>
        <dbReference type="EMBL" id="KAF5805188.1"/>
    </source>
</evidence>
<dbReference type="EMBL" id="MNCJ02000320">
    <property type="protein sequence ID" value="KAF5805188.1"/>
    <property type="molecule type" value="Genomic_DNA"/>
</dbReference>
<name>A0A9K3IY87_HELAN</name>
<protein>
    <submittedName>
        <fullName evidence="1">Uncharacterized protein</fullName>
    </submittedName>
</protein>
<accession>A0A9K3IY87</accession>
<organism evidence="1 2">
    <name type="scientific">Helianthus annuus</name>
    <name type="common">Common sunflower</name>
    <dbReference type="NCBI Taxonomy" id="4232"/>
    <lineage>
        <taxon>Eukaryota</taxon>
        <taxon>Viridiplantae</taxon>
        <taxon>Streptophyta</taxon>
        <taxon>Embryophyta</taxon>
        <taxon>Tracheophyta</taxon>
        <taxon>Spermatophyta</taxon>
        <taxon>Magnoliopsida</taxon>
        <taxon>eudicotyledons</taxon>
        <taxon>Gunneridae</taxon>
        <taxon>Pentapetalae</taxon>
        <taxon>asterids</taxon>
        <taxon>campanulids</taxon>
        <taxon>Asterales</taxon>
        <taxon>Asteraceae</taxon>
        <taxon>Asteroideae</taxon>
        <taxon>Heliantheae alliance</taxon>
        <taxon>Heliantheae</taxon>
        <taxon>Helianthus</taxon>
    </lineage>
</organism>
<evidence type="ECO:0000313" key="2">
    <source>
        <dbReference type="Proteomes" id="UP000215914"/>
    </source>
</evidence>
<dbReference type="Gramene" id="mRNA:HanXRQr2_Chr05g0206161">
    <property type="protein sequence ID" value="mRNA:HanXRQr2_Chr05g0206161"/>
    <property type="gene ID" value="HanXRQr2_Chr05g0206161"/>
</dbReference>
<sequence>MLLTLRFKAFRLFHVKTSLDNQFPLSECSPLQPISLCSVQRSHSDPVLF</sequence>
<proteinExistence type="predicted"/>
<reference evidence="1" key="1">
    <citation type="journal article" date="2017" name="Nature">
        <title>The sunflower genome provides insights into oil metabolism, flowering and Asterid evolution.</title>
        <authorList>
            <person name="Badouin H."/>
            <person name="Gouzy J."/>
            <person name="Grassa C.J."/>
            <person name="Murat F."/>
            <person name="Staton S.E."/>
            <person name="Cottret L."/>
            <person name="Lelandais-Briere C."/>
            <person name="Owens G.L."/>
            <person name="Carrere S."/>
            <person name="Mayjonade B."/>
            <person name="Legrand L."/>
            <person name="Gill N."/>
            <person name="Kane N.C."/>
            <person name="Bowers J.E."/>
            <person name="Hubner S."/>
            <person name="Bellec A."/>
            <person name="Berard A."/>
            <person name="Berges H."/>
            <person name="Blanchet N."/>
            <person name="Boniface M.C."/>
            <person name="Brunel D."/>
            <person name="Catrice O."/>
            <person name="Chaidir N."/>
            <person name="Claudel C."/>
            <person name="Donnadieu C."/>
            <person name="Faraut T."/>
            <person name="Fievet G."/>
            <person name="Helmstetter N."/>
            <person name="King M."/>
            <person name="Knapp S.J."/>
            <person name="Lai Z."/>
            <person name="Le Paslier M.C."/>
            <person name="Lippi Y."/>
            <person name="Lorenzon L."/>
            <person name="Mandel J.R."/>
            <person name="Marage G."/>
            <person name="Marchand G."/>
            <person name="Marquand E."/>
            <person name="Bret-Mestries E."/>
            <person name="Morien E."/>
            <person name="Nambeesan S."/>
            <person name="Nguyen T."/>
            <person name="Pegot-Espagnet P."/>
            <person name="Pouilly N."/>
            <person name="Raftis F."/>
            <person name="Sallet E."/>
            <person name="Schiex T."/>
            <person name="Thomas J."/>
            <person name="Vandecasteele C."/>
            <person name="Vares D."/>
            <person name="Vear F."/>
            <person name="Vautrin S."/>
            <person name="Crespi M."/>
            <person name="Mangin B."/>
            <person name="Burke J.M."/>
            <person name="Salse J."/>
            <person name="Munos S."/>
            <person name="Vincourt P."/>
            <person name="Rieseberg L.H."/>
            <person name="Langlade N.B."/>
        </authorList>
    </citation>
    <scope>NUCLEOTIDE SEQUENCE</scope>
    <source>
        <tissue evidence="1">Leaves</tissue>
    </source>
</reference>
<comment type="caution">
    <text evidence="1">The sequence shown here is derived from an EMBL/GenBank/DDBJ whole genome shotgun (WGS) entry which is preliminary data.</text>
</comment>